<dbReference type="SUPFAM" id="SSF56112">
    <property type="entry name" value="Protein kinase-like (PK-like)"/>
    <property type="match status" value="1"/>
</dbReference>
<dbReference type="GO" id="GO:0000408">
    <property type="term" value="C:EKC/KEOPS complex"/>
    <property type="evidence" value="ECO:0007669"/>
    <property type="project" value="UniProtKB-ARBA"/>
</dbReference>
<dbReference type="PANTHER" id="PTHR12209">
    <property type="entry name" value="NON-SPECIFIC SERINE/THREONINE PROTEIN KINASE"/>
    <property type="match status" value="1"/>
</dbReference>
<evidence type="ECO:0000256" key="14">
    <source>
        <dbReference type="ARBA" id="ARBA00048679"/>
    </source>
</evidence>
<dbReference type="GO" id="GO:0070525">
    <property type="term" value="P:tRNA threonylcarbamoyladenosine metabolic process"/>
    <property type="evidence" value="ECO:0007669"/>
    <property type="project" value="TreeGrafter"/>
</dbReference>
<comment type="subunit">
    <text evidence="16">Component of the EKC/KEOPS complex composed of at least GON7, TP53RK, TPRKB, OSGEP and LAGE3; the whole complex dimerizes.</text>
</comment>
<sequence>MSVELCQVLKQGAEGRLYIGEYNGQRCLVKERFQKKYRHPELDTQLTKERIRAEVKTIEKCANLGIKTPRVYGFDLTARKVYMEFFEDAQTAKEYINTLLASDDMEVEKNLEAFAAEVGKILAKMHENNLIHGDLTTSNMLMIPQDSGARDVVMIDFGLSKGNSNNEAKGVDLYVLERALLSTHSGAPKLFTNILKAYREHSNNSESAIIKYEEVRARGRKRTMVG</sequence>
<evidence type="ECO:0000256" key="3">
    <source>
        <dbReference type="ARBA" id="ARBA00012513"/>
    </source>
</evidence>
<evidence type="ECO:0000313" key="21">
    <source>
        <dbReference type="EMBL" id="JAV07377.1"/>
    </source>
</evidence>
<comment type="function">
    <text evidence="15">Component of the EKC/KEOPS complex that is required for the formation of a threonylcarbamoyl group on adenosine at position 37 (t(6)A37) in tRNAs that read codons beginning with adenine. The complex is probably involved in the transfer of the threonylcarbamoyl moiety of threonylcarbamoyl-AMP (TC-AMP) to the N6 group of A37. TP53RK has ATPase activity in the context of the EKC/KEOPS complex and likely plays a supporting role to the catalytic subunit OSGEP. Atypical protein kinase that phosphorylates 'Ser-15' of p53/TP53 protein and may therefore participate in its activation.</text>
</comment>
<feature type="domain" description="Protein kinase" evidence="20">
    <location>
        <begin position="3"/>
        <end position="226"/>
    </location>
</feature>
<protein>
    <recommendedName>
        <fullName evidence="3">non-specific serine/threonine protein kinase</fullName>
        <ecNumber evidence="3">2.7.11.1</ecNumber>
    </recommendedName>
    <alternativeName>
        <fullName evidence="17">Nori-2</fullName>
    </alternativeName>
    <alternativeName>
        <fullName evidence="18">TP53-regulating kinase</fullName>
    </alternativeName>
    <alternativeName>
        <fullName evidence="19">p53-related protein kinase</fullName>
    </alternativeName>
</protein>
<evidence type="ECO:0000256" key="17">
    <source>
        <dbReference type="ARBA" id="ARBA00079584"/>
    </source>
</evidence>
<reference evidence="21" key="1">
    <citation type="submission" date="2016-12" db="EMBL/GenBank/DDBJ databases">
        <title>An insight into the sialome and mialome of the sand fly, Nyssomyia neivai.</title>
        <authorList>
            <person name="Sebastian V."/>
            <person name="Goulart T.M."/>
            <person name="Oliveira W."/>
            <person name="Calvo E."/>
            <person name="Oliveira L.F."/>
            <person name="Pinto M.C."/>
            <person name="Rosselino A.M."/>
            <person name="Ribeiro J.M."/>
        </authorList>
    </citation>
    <scope>NUCLEOTIDE SEQUENCE</scope>
</reference>
<dbReference type="InterPro" id="IPR011009">
    <property type="entry name" value="Kinase-like_dom_sf"/>
</dbReference>
<evidence type="ECO:0000256" key="1">
    <source>
        <dbReference type="ARBA" id="ARBA00004123"/>
    </source>
</evidence>
<keyword evidence="8" id="KW-0547">Nucleotide-binding</keyword>
<dbReference type="AlphaFoldDB" id="A0A1L8DLY2"/>
<evidence type="ECO:0000256" key="16">
    <source>
        <dbReference type="ARBA" id="ARBA00062157"/>
    </source>
</evidence>
<keyword evidence="12" id="KW-0539">Nucleus</keyword>
<dbReference type="FunFam" id="3.30.200.20:FF:000201">
    <property type="entry name" value="TP53-regulating kinase isoform X1"/>
    <property type="match status" value="1"/>
</dbReference>
<comment type="catalytic activity">
    <reaction evidence="14">
        <text>L-seryl-[protein] + ATP = O-phospho-L-seryl-[protein] + ADP + H(+)</text>
        <dbReference type="Rhea" id="RHEA:17989"/>
        <dbReference type="Rhea" id="RHEA-COMP:9863"/>
        <dbReference type="Rhea" id="RHEA-COMP:11604"/>
        <dbReference type="ChEBI" id="CHEBI:15378"/>
        <dbReference type="ChEBI" id="CHEBI:29999"/>
        <dbReference type="ChEBI" id="CHEBI:30616"/>
        <dbReference type="ChEBI" id="CHEBI:83421"/>
        <dbReference type="ChEBI" id="CHEBI:456216"/>
        <dbReference type="EC" id="2.7.11.1"/>
    </reaction>
</comment>
<keyword evidence="5" id="KW-0597">Phosphoprotein</keyword>
<evidence type="ECO:0000256" key="4">
    <source>
        <dbReference type="ARBA" id="ARBA00022527"/>
    </source>
</evidence>
<dbReference type="Pfam" id="PF06293">
    <property type="entry name" value="Kdo"/>
    <property type="match status" value="1"/>
</dbReference>
<comment type="subcellular location">
    <subcellularLocation>
        <location evidence="1">Nucleus</location>
    </subcellularLocation>
</comment>
<keyword evidence="11" id="KW-0067">ATP-binding</keyword>
<proteinExistence type="inferred from homology"/>
<dbReference type="PROSITE" id="PS50011">
    <property type="entry name" value="PROTEIN_KINASE_DOM"/>
    <property type="match status" value="1"/>
</dbReference>
<dbReference type="InterPro" id="IPR008266">
    <property type="entry name" value="Tyr_kinase_AS"/>
</dbReference>
<dbReference type="GO" id="GO:0004674">
    <property type="term" value="F:protein serine/threonine kinase activity"/>
    <property type="evidence" value="ECO:0007669"/>
    <property type="project" value="UniProtKB-KW"/>
</dbReference>
<evidence type="ECO:0000256" key="12">
    <source>
        <dbReference type="ARBA" id="ARBA00023242"/>
    </source>
</evidence>
<evidence type="ECO:0000256" key="9">
    <source>
        <dbReference type="ARBA" id="ARBA00022777"/>
    </source>
</evidence>
<dbReference type="GO" id="GO:0005829">
    <property type="term" value="C:cytosol"/>
    <property type="evidence" value="ECO:0007669"/>
    <property type="project" value="TreeGrafter"/>
</dbReference>
<keyword evidence="9 21" id="KW-0418">Kinase</keyword>
<dbReference type="GO" id="GO:0016787">
    <property type="term" value="F:hydrolase activity"/>
    <property type="evidence" value="ECO:0007669"/>
    <property type="project" value="UniProtKB-KW"/>
</dbReference>
<comment type="catalytic activity">
    <reaction evidence="13">
        <text>L-threonyl-[protein] + ATP = O-phospho-L-threonyl-[protein] + ADP + H(+)</text>
        <dbReference type="Rhea" id="RHEA:46608"/>
        <dbReference type="Rhea" id="RHEA-COMP:11060"/>
        <dbReference type="Rhea" id="RHEA-COMP:11605"/>
        <dbReference type="ChEBI" id="CHEBI:15378"/>
        <dbReference type="ChEBI" id="CHEBI:30013"/>
        <dbReference type="ChEBI" id="CHEBI:30616"/>
        <dbReference type="ChEBI" id="CHEBI:61977"/>
        <dbReference type="ChEBI" id="CHEBI:456216"/>
        <dbReference type="EC" id="2.7.11.1"/>
    </reaction>
</comment>
<dbReference type="GO" id="GO:0005634">
    <property type="term" value="C:nucleus"/>
    <property type="evidence" value="ECO:0007669"/>
    <property type="project" value="UniProtKB-SubCell"/>
</dbReference>
<dbReference type="Gene3D" id="1.10.510.10">
    <property type="entry name" value="Transferase(Phosphotransferase) domain 1"/>
    <property type="match status" value="1"/>
</dbReference>
<dbReference type="EC" id="2.7.11.1" evidence="3"/>
<dbReference type="InterPro" id="IPR000719">
    <property type="entry name" value="Prot_kinase_dom"/>
</dbReference>
<evidence type="ECO:0000256" key="5">
    <source>
        <dbReference type="ARBA" id="ARBA00022553"/>
    </source>
</evidence>
<dbReference type="InterPro" id="IPR022495">
    <property type="entry name" value="Bud32"/>
</dbReference>
<keyword evidence="7" id="KW-0819">tRNA processing</keyword>
<dbReference type="PANTHER" id="PTHR12209:SF0">
    <property type="entry name" value="EKC_KEOPS COMPLEX SUBUNIT TP53RK"/>
    <property type="match status" value="1"/>
</dbReference>
<evidence type="ECO:0000256" key="8">
    <source>
        <dbReference type="ARBA" id="ARBA00022741"/>
    </source>
</evidence>
<evidence type="ECO:0000256" key="13">
    <source>
        <dbReference type="ARBA" id="ARBA00047899"/>
    </source>
</evidence>
<evidence type="ECO:0000256" key="7">
    <source>
        <dbReference type="ARBA" id="ARBA00022694"/>
    </source>
</evidence>
<dbReference type="GO" id="GO:0005524">
    <property type="term" value="F:ATP binding"/>
    <property type="evidence" value="ECO:0007669"/>
    <property type="project" value="UniProtKB-KW"/>
</dbReference>
<dbReference type="Gene3D" id="3.30.200.20">
    <property type="entry name" value="Phosphorylase Kinase, domain 1"/>
    <property type="match status" value="1"/>
</dbReference>
<evidence type="ECO:0000256" key="10">
    <source>
        <dbReference type="ARBA" id="ARBA00022801"/>
    </source>
</evidence>
<evidence type="ECO:0000256" key="6">
    <source>
        <dbReference type="ARBA" id="ARBA00022679"/>
    </source>
</evidence>
<evidence type="ECO:0000256" key="15">
    <source>
        <dbReference type="ARBA" id="ARBA00056624"/>
    </source>
</evidence>
<evidence type="ECO:0000256" key="18">
    <source>
        <dbReference type="ARBA" id="ARBA00080585"/>
    </source>
</evidence>
<dbReference type="FunFam" id="1.10.510.10:FF:000323">
    <property type="entry name" value="TP53-regulating kinase, putative"/>
    <property type="match status" value="1"/>
</dbReference>
<keyword evidence="6" id="KW-0808">Transferase</keyword>
<keyword evidence="10" id="KW-0378">Hydrolase</keyword>
<dbReference type="NCBIfam" id="TIGR03724">
    <property type="entry name" value="arch_bud32"/>
    <property type="match status" value="1"/>
</dbReference>
<dbReference type="EMBL" id="GFDF01006707">
    <property type="protein sequence ID" value="JAV07377.1"/>
    <property type="molecule type" value="Transcribed_RNA"/>
</dbReference>
<dbReference type="PROSITE" id="PS00109">
    <property type="entry name" value="PROTEIN_KINASE_TYR"/>
    <property type="match status" value="1"/>
</dbReference>
<evidence type="ECO:0000259" key="20">
    <source>
        <dbReference type="PROSITE" id="PS50011"/>
    </source>
</evidence>
<organism evidence="21">
    <name type="scientific">Nyssomyia neivai</name>
    <dbReference type="NCBI Taxonomy" id="330878"/>
    <lineage>
        <taxon>Eukaryota</taxon>
        <taxon>Metazoa</taxon>
        <taxon>Ecdysozoa</taxon>
        <taxon>Arthropoda</taxon>
        <taxon>Hexapoda</taxon>
        <taxon>Insecta</taxon>
        <taxon>Pterygota</taxon>
        <taxon>Neoptera</taxon>
        <taxon>Endopterygota</taxon>
        <taxon>Diptera</taxon>
        <taxon>Nematocera</taxon>
        <taxon>Psychodoidea</taxon>
        <taxon>Psychodidae</taxon>
        <taxon>Nyssomyia</taxon>
    </lineage>
</organism>
<dbReference type="GO" id="GO:0008033">
    <property type="term" value="P:tRNA processing"/>
    <property type="evidence" value="ECO:0007669"/>
    <property type="project" value="UniProtKB-KW"/>
</dbReference>
<accession>A0A1L8DLY2</accession>
<comment type="similarity">
    <text evidence="2">Belongs to the protein kinase superfamily. BUD32 family.</text>
</comment>
<evidence type="ECO:0000256" key="2">
    <source>
        <dbReference type="ARBA" id="ARBA00010630"/>
    </source>
</evidence>
<name>A0A1L8DLY2_9DIPT</name>
<keyword evidence="4 21" id="KW-0723">Serine/threonine-protein kinase</keyword>
<evidence type="ECO:0000256" key="19">
    <source>
        <dbReference type="ARBA" id="ARBA00081359"/>
    </source>
</evidence>
<evidence type="ECO:0000256" key="11">
    <source>
        <dbReference type="ARBA" id="ARBA00022840"/>
    </source>
</evidence>